<dbReference type="GO" id="GO:0051539">
    <property type="term" value="F:4 iron, 4 sulfur cluster binding"/>
    <property type="evidence" value="ECO:0007669"/>
    <property type="project" value="UniProtKB-KW"/>
</dbReference>
<dbReference type="Gene3D" id="3.50.50.60">
    <property type="entry name" value="FAD/NAD(P)-binding domain"/>
    <property type="match status" value="1"/>
</dbReference>
<reference evidence="7" key="1">
    <citation type="submission" date="2020-12" db="EMBL/GenBank/DDBJ databases">
        <title>Bacterial novel species Mucilaginibacter sp. SD-g isolated from soil.</title>
        <authorList>
            <person name="Jung H.-Y."/>
        </authorList>
    </citation>
    <scope>NUCLEOTIDE SEQUENCE</scope>
    <source>
        <strain evidence="7">SD-g</strain>
    </source>
</reference>
<proteinExistence type="predicted"/>
<dbReference type="GO" id="GO:0016491">
    <property type="term" value="F:oxidoreductase activity"/>
    <property type="evidence" value="ECO:0007669"/>
    <property type="project" value="UniProtKB-KW"/>
</dbReference>
<dbReference type="Proteomes" id="UP000613193">
    <property type="component" value="Unassembled WGS sequence"/>
</dbReference>
<dbReference type="SUPFAM" id="SSF51905">
    <property type="entry name" value="FAD/NAD(P)-binding domain"/>
    <property type="match status" value="1"/>
</dbReference>
<name>A0A934UN72_9SPHI</name>
<keyword evidence="5" id="KW-0411">Iron-sulfur</keyword>
<dbReference type="InterPro" id="IPR039650">
    <property type="entry name" value="HdrA-like"/>
</dbReference>
<evidence type="ECO:0000313" key="8">
    <source>
        <dbReference type="Proteomes" id="UP000613193"/>
    </source>
</evidence>
<feature type="signal peptide" evidence="6">
    <location>
        <begin position="1"/>
        <end position="19"/>
    </location>
</feature>
<evidence type="ECO:0000256" key="5">
    <source>
        <dbReference type="ARBA" id="ARBA00023014"/>
    </source>
</evidence>
<dbReference type="PANTHER" id="PTHR43498:SF1">
    <property type="entry name" value="COB--COM HETERODISULFIDE REDUCTASE IRON-SULFUR SUBUNIT A"/>
    <property type="match status" value="1"/>
</dbReference>
<sequence>MIKKLIVLLILLNCSLSYAETIKTDVLVIGGGASGVAAAIQSARSNVKTMLIEQGPWLGGSMTAGGMCVLDANRNLASGIYAEFRGRVVNFYKNRLGYDTTANAPLVYEPYTGAAILKRITDTVKNLTVKMNTPFTGIKKDGSGWEVIIPIDGKDVVIKTKVLVDATETGDVAAQAGAILTAGFDSRKDTGEQLAPENATNQIQDITWIAILKDYGRAADRTIAKPDGYNAADYACLKSAEVKKWLANSKLPNDKYMVNFPGCGGNQYPVTSDDLSPENRKKTYQQARLHTLGLIYYLQTVLGYKNLSVTDEFKTPDHLPYIPYIRENKRAQGLVRMVLDDIYTPYSRQSKLYRTSIGVGDALPGQHYTEAGVPKINYPPFPAYSIPLGAVVVKDQENLLVIEKAMSVTHLVNGSVTYPSVQMTLGQGVGATAAYCAFFKTTTNHLDVRVIQGEILDFKGSLMPFADVKQGDTAFRAIQQIGATGLLEGFQKVNGSTAEVLFKPDTIVYTAELKPILNEIYARSFLWFNRVKPGEKFTLGNLLSYISEMTLTDPETLNLMMQKSWETKYKFGTKFDLNRPVTRMEFAVLANRYLNPFSRAVDISGKLII</sequence>
<gene>
    <name evidence="7" type="ORF">I5M19_10630</name>
</gene>
<evidence type="ECO:0000256" key="4">
    <source>
        <dbReference type="ARBA" id="ARBA00023004"/>
    </source>
</evidence>
<accession>A0A934UN72</accession>
<keyword evidence="6" id="KW-0732">Signal</keyword>
<feature type="chain" id="PRO_5037067658" evidence="6">
    <location>
        <begin position="20"/>
        <end position="609"/>
    </location>
</feature>
<keyword evidence="4" id="KW-0408">Iron</keyword>
<dbReference type="InterPro" id="IPR036188">
    <property type="entry name" value="FAD/NAD-bd_sf"/>
</dbReference>
<dbReference type="GO" id="GO:0046872">
    <property type="term" value="F:metal ion binding"/>
    <property type="evidence" value="ECO:0007669"/>
    <property type="project" value="UniProtKB-KW"/>
</dbReference>
<protein>
    <submittedName>
        <fullName evidence="7">FAD-dependent oxidoreductase</fullName>
    </submittedName>
</protein>
<keyword evidence="1" id="KW-0004">4Fe-4S</keyword>
<dbReference type="RefSeq" id="WP_200066310.1">
    <property type="nucleotide sequence ID" value="NZ_JAEHFW010000002.1"/>
</dbReference>
<keyword evidence="8" id="KW-1185">Reference proteome</keyword>
<evidence type="ECO:0000256" key="6">
    <source>
        <dbReference type="SAM" id="SignalP"/>
    </source>
</evidence>
<evidence type="ECO:0000256" key="2">
    <source>
        <dbReference type="ARBA" id="ARBA00022723"/>
    </source>
</evidence>
<keyword evidence="3" id="KW-0560">Oxidoreductase</keyword>
<dbReference type="Pfam" id="PF12831">
    <property type="entry name" value="FAD_oxidored"/>
    <property type="match status" value="1"/>
</dbReference>
<dbReference type="AlphaFoldDB" id="A0A934UN72"/>
<organism evidence="7 8">
    <name type="scientific">Mucilaginibacter segetis</name>
    <dbReference type="NCBI Taxonomy" id="2793071"/>
    <lineage>
        <taxon>Bacteria</taxon>
        <taxon>Pseudomonadati</taxon>
        <taxon>Bacteroidota</taxon>
        <taxon>Sphingobacteriia</taxon>
        <taxon>Sphingobacteriales</taxon>
        <taxon>Sphingobacteriaceae</taxon>
        <taxon>Mucilaginibacter</taxon>
    </lineage>
</organism>
<evidence type="ECO:0000256" key="3">
    <source>
        <dbReference type="ARBA" id="ARBA00023002"/>
    </source>
</evidence>
<keyword evidence="2" id="KW-0479">Metal-binding</keyword>
<comment type="caution">
    <text evidence="7">The sequence shown here is derived from an EMBL/GenBank/DDBJ whole genome shotgun (WGS) entry which is preliminary data.</text>
</comment>
<evidence type="ECO:0000256" key="1">
    <source>
        <dbReference type="ARBA" id="ARBA00022485"/>
    </source>
</evidence>
<evidence type="ECO:0000313" key="7">
    <source>
        <dbReference type="EMBL" id="MBK0379765.1"/>
    </source>
</evidence>
<dbReference type="EMBL" id="JAEHFW010000002">
    <property type="protein sequence ID" value="MBK0379765.1"/>
    <property type="molecule type" value="Genomic_DNA"/>
</dbReference>
<dbReference type="PANTHER" id="PTHR43498">
    <property type="entry name" value="FERREDOXIN:COB-COM HETERODISULFIDE REDUCTASE SUBUNIT A"/>
    <property type="match status" value="1"/>
</dbReference>